<dbReference type="PROSITE" id="PS51171">
    <property type="entry name" value="PREPHENATE_DEHYDR_3"/>
    <property type="match status" value="1"/>
</dbReference>
<sequence length="290" mass="32312">MKRVAYLGPQGTFTQEAARRFFAEQDVQMIPFTSIPNALNAVEDKEVDHAVVPLENSIEGSVTMTMDWLIHHVSLKLQAELTLPIAQQLLAGSHKELQEVRTILSHPQAISQCRTFLHEHMPHAEIEFTPSTAEAVKRVTSDPDKPWAAIGPSFARSIYRAELLRSDIQDHESNRTRFVLVGATDLPQLHSPNAIAVKTTLVIELASDYPGALYQVLAAFAWRSINMTKIESRPTKKRLGSYHFILDVERKIDDVLLSGAIAEVEALGCDVQCFGSYPAYVHQVVNTTTD</sequence>
<evidence type="ECO:0000259" key="11">
    <source>
        <dbReference type="PROSITE" id="PS51671"/>
    </source>
</evidence>
<dbReference type="Proteomes" id="UP001597343">
    <property type="component" value="Unassembled WGS sequence"/>
</dbReference>
<dbReference type="NCBIfam" id="NF008865">
    <property type="entry name" value="PRK11898.1"/>
    <property type="match status" value="1"/>
</dbReference>
<dbReference type="PIRSF" id="PIRSF001500">
    <property type="entry name" value="Chor_mut_pdt_Ppr"/>
    <property type="match status" value="1"/>
</dbReference>
<dbReference type="SUPFAM" id="SSF55021">
    <property type="entry name" value="ACT-like"/>
    <property type="match status" value="1"/>
</dbReference>
<evidence type="ECO:0000256" key="7">
    <source>
        <dbReference type="ARBA" id="ARBA00023239"/>
    </source>
</evidence>
<reference evidence="13" key="1">
    <citation type="journal article" date="2019" name="Int. J. Syst. Evol. Microbiol.">
        <title>The Global Catalogue of Microorganisms (GCM) 10K type strain sequencing project: providing services to taxonomists for standard genome sequencing and annotation.</title>
        <authorList>
            <consortium name="The Broad Institute Genomics Platform"/>
            <consortium name="The Broad Institute Genome Sequencing Center for Infectious Disease"/>
            <person name="Wu L."/>
            <person name="Ma J."/>
        </authorList>
    </citation>
    <scope>NUCLEOTIDE SEQUENCE [LARGE SCALE GENOMIC DNA]</scope>
    <source>
        <strain evidence="13">CGMCC 1.13574</strain>
    </source>
</reference>
<evidence type="ECO:0000256" key="4">
    <source>
        <dbReference type="ARBA" id="ARBA00022605"/>
    </source>
</evidence>
<name>A0ABW4ZWN2_9BACL</name>
<keyword evidence="13" id="KW-1185">Reference proteome</keyword>
<evidence type="ECO:0000313" key="13">
    <source>
        <dbReference type="Proteomes" id="UP001597343"/>
    </source>
</evidence>
<dbReference type="InterPro" id="IPR001086">
    <property type="entry name" value="Preph_deHydtase"/>
</dbReference>
<dbReference type="RefSeq" id="WP_386045603.1">
    <property type="nucleotide sequence ID" value="NZ_JBHUIO010000005.1"/>
</dbReference>
<dbReference type="PANTHER" id="PTHR21022:SF19">
    <property type="entry name" value="PREPHENATE DEHYDRATASE-RELATED"/>
    <property type="match status" value="1"/>
</dbReference>
<accession>A0ABW4ZWN2</accession>
<dbReference type="InterPro" id="IPR002912">
    <property type="entry name" value="ACT_dom"/>
</dbReference>
<dbReference type="InterPro" id="IPR018528">
    <property type="entry name" value="Preph_deHydtase_CS"/>
</dbReference>
<feature type="domain" description="Prephenate dehydratase" evidence="10">
    <location>
        <begin position="3"/>
        <end position="183"/>
    </location>
</feature>
<dbReference type="CDD" id="cd04905">
    <property type="entry name" value="ACT_CM-PDT"/>
    <property type="match status" value="1"/>
</dbReference>
<dbReference type="EMBL" id="JBHUIO010000005">
    <property type="protein sequence ID" value="MFD2170010.1"/>
    <property type="molecule type" value="Genomic_DNA"/>
</dbReference>
<dbReference type="Gene3D" id="3.30.70.260">
    <property type="match status" value="1"/>
</dbReference>
<protein>
    <recommendedName>
        <fullName evidence="3 9">Prephenate dehydratase</fullName>
        <shortName evidence="9">PDT</shortName>
        <ecNumber evidence="2 9">4.2.1.51</ecNumber>
    </recommendedName>
</protein>
<dbReference type="GO" id="GO:0004664">
    <property type="term" value="F:prephenate dehydratase activity"/>
    <property type="evidence" value="ECO:0007669"/>
    <property type="project" value="UniProtKB-EC"/>
</dbReference>
<organism evidence="12 13">
    <name type="scientific">Tumebacillus lipolyticus</name>
    <dbReference type="NCBI Taxonomy" id="1280370"/>
    <lineage>
        <taxon>Bacteria</taxon>
        <taxon>Bacillati</taxon>
        <taxon>Bacillota</taxon>
        <taxon>Bacilli</taxon>
        <taxon>Bacillales</taxon>
        <taxon>Alicyclobacillaceae</taxon>
        <taxon>Tumebacillus</taxon>
    </lineage>
</organism>
<dbReference type="PANTHER" id="PTHR21022">
    <property type="entry name" value="PREPHENATE DEHYDRATASE P PROTEIN"/>
    <property type="match status" value="1"/>
</dbReference>
<comment type="catalytic activity">
    <reaction evidence="8 9">
        <text>prephenate + H(+) = 3-phenylpyruvate + CO2 + H2O</text>
        <dbReference type="Rhea" id="RHEA:21648"/>
        <dbReference type="ChEBI" id="CHEBI:15377"/>
        <dbReference type="ChEBI" id="CHEBI:15378"/>
        <dbReference type="ChEBI" id="CHEBI:16526"/>
        <dbReference type="ChEBI" id="CHEBI:18005"/>
        <dbReference type="ChEBI" id="CHEBI:29934"/>
        <dbReference type="EC" id="4.2.1.51"/>
    </reaction>
</comment>
<keyword evidence="4 9" id="KW-0028">Amino-acid biosynthesis</keyword>
<proteinExistence type="predicted"/>
<dbReference type="CDD" id="cd13633">
    <property type="entry name" value="PBP2_Sa-PDT_like"/>
    <property type="match status" value="1"/>
</dbReference>
<gene>
    <name evidence="9 12" type="primary">pheA</name>
    <name evidence="12" type="ORF">ACFSOY_08375</name>
</gene>
<evidence type="ECO:0000256" key="5">
    <source>
        <dbReference type="ARBA" id="ARBA00023141"/>
    </source>
</evidence>
<keyword evidence="6 9" id="KW-0584">Phenylalanine biosynthesis</keyword>
<dbReference type="SUPFAM" id="SSF53850">
    <property type="entry name" value="Periplasmic binding protein-like II"/>
    <property type="match status" value="1"/>
</dbReference>
<evidence type="ECO:0000259" key="10">
    <source>
        <dbReference type="PROSITE" id="PS51171"/>
    </source>
</evidence>
<evidence type="ECO:0000256" key="9">
    <source>
        <dbReference type="RuleBase" id="RU361254"/>
    </source>
</evidence>
<dbReference type="EC" id="4.2.1.51" evidence="2 9"/>
<evidence type="ECO:0000313" key="12">
    <source>
        <dbReference type="EMBL" id="MFD2170010.1"/>
    </source>
</evidence>
<evidence type="ECO:0000256" key="3">
    <source>
        <dbReference type="ARBA" id="ARBA00021872"/>
    </source>
</evidence>
<evidence type="ECO:0000256" key="8">
    <source>
        <dbReference type="ARBA" id="ARBA00047848"/>
    </source>
</evidence>
<dbReference type="PROSITE" id="PS00858">
    <property type="entry name" value="PREPHENATE_DEHYDR_2"/>
    <property type="match status" value="1"/>
</dbReference>
<evidence type="ECO:0000256" key="1">
    <source>
        <dbReference type="ARBA" id="ARBA00004741"/>
    </source>
</evidence>
<evidence type="ECO:0000256" key="6">
    <source>
        <dbReference type="ARBA" id="ARBA00023222"/>
    </source>
</evidence>
<dbReference type="InterPro" id="IPR045865">
    <property type="entry name" value="ACT-like_dom_sf"/>
</dbReference>
<keyword evidence="7 9" id="KW-0456">Lyase</keyword>
<dbReference type="PROSITE" id="PS51671">
    <property type="entry name" value="ACT"/>
    <property type="match status" value="1"/>
</dbReference>
<feature type="domain" description="ACT" evidence="11">
    <location>
        <begin position="201"/>
        <end position="278"/>
    </location>
</feature>
<dbReference type="Gene3D" id="3.40.190.10">
    <property type="entry name" value="Periplasmic binding protein-like II"/>
    <property type="match status" value="2"/>
</dbReference>
<dbReference type="Pfam" id="PF00800">
    <property type="entry name" value="PDT"/>
    <property type="match status" value="1"/>
</dbReference>
<evidence type="ECO:0000256" key="2">
    <source>
        <dbReference type="ARBA" id="ARBA00013147"/>
    </source>
</evidence>
<comment type="pathway">
    <text evidence="1 9">Amino-acid biosynthesis; L-phenylalanine biosynthesis; phenylpyruvate from prephenate: step 1/1.</text>
</comment>
<dbReference type="InterPro" id="IPR008242">
    <property type="entry name" value="Chor_mutase/pphenate_deHydtase"/>
</dbReference>
<keyword evidence="5 9" id="KW-0057">Aromatic amino acid biosynthesis</keyword>
<comment type="caution">
    <text evidence="12">The sequence shown here is derived from an EMBL/GenBank/DDBJ whole genome shotgun (WGS) entry which is preliminary data.</text>
</comment>